<gene>
    <name evidence="4" type="ORF">SAMN05216575_1011022</name>
    <name evidence="3" type="ORF">SIM71_08335</name>
</gene>
<sequence length="75" mass="8379">MNQENTLRARDDFDDLRAERDGPTHYRNEPNRHAGLWKQIAIGIVVGYSMLGIISAVVWMLVAQVALSSLSISLP</sequence>
<evidence type="ECO:0000313" key="5">
    <source>
        <dbReference type="Proteomes" id="UP000182413"/>
    </source>
</evidence>
<reference evidence="3 6" key="2">
    <citation type="submission" date="2023-11" db="EMBL/GenBank/DDBJ databases">
        <title>MicrobeMod: A computational toolkit for identifying prokaryotic methylation and restriction-modification with nanopore sequencing.</title>
        <authorList>
            <person name="Crits-Christoph A."/>
            <person name="Kang S.C."/>
            <person name="Lee H."/>
            <person name="Ostrov N."/>
        </authorList>
    </citation>
    <scope>NUCLEOTIDE SEQUENCE [LARGE SCALE GENOMIC DNA]</scope>
    <source>
        <strain evidence="3 6">ATCC BAA-571</strain>
    </source>
</reference>
<evidence type="ECO:0000313" key="3">
    <source>
        <dbReference type="EMBL" id="MDX5992058.1"/>
    </source>
</evidence>
<dbReference type="Proteomes" id="UP001278050">
    <property type="component" value="Unassembled WGS sequence"/>
</dbReference>
<evidence type="ECO:0000313" key="4">
    <source>
        <dbReference type="EMBL" id="SDD65571.1"/>
    </source>
</evidence>
<protein>
    <submittedName>
        <fullName evidence="4">Uncharacterized protein</fullName>
    </submittedName>
</protein>
<dbReference type="Proteomes" id="UP000182413">
    <property type="component" value="Unassembled WGS sequence"/>
</dbReference>
<name>A0A1G6WIC8_9GAMM</name>
<feature type="compositionally biased region" description="Basic and acidic residues" evidence="1">
    <location>
        <begin position="7"/>
        <end position="30"/>
    </location>
</feature>
<dbReference type="EMBL" id="JAWXXP010000001">
    <property type="protein sequence ID" value="MDX5992058.1"/>
    <property type="molecule type" value="Genomic_DNA"/>
</dbReference>
<reference evidence="4 5" key="1">
    <citation type="submission" date="2016-10" db="EMBL/GenBank/DDBJ databases">
        <authorList>
            <person name="de Groot N.N."/>
        </authorList>
    </citation>
    <scope>NUCLEOTIDE SEQUENCE [LARGE SCALE GENOMIC DNA]</scope>
    <source>
        <strain evidence="4 5">JCM 10630</strain>
    </source>
</reference>
<accession>A0A1G6WIC8</accession>
<dbReference type="EMBL" id="FNAE01000001">
    <property type="protein sequence ID" value="SDD65571.1"/>
    <property type="molecule type" value="Genomic_DNA"/>
</dbReference>
<dbReference type="OrthoDB" id="7027442at2"/>
<keyword evidence="6" id="KW-1185">Reference proteome</keyword>
<keyword evidence="2" id="KW-1133">Transmembrane helix</keyword>
<evidence type="ECO:0000256" key="1">
    <source>
        <dbReference type="SAM" id="MobiDB-lite"/>
    </source>
</evidence>
<dbReference type="RefSeq" id="WP_074675764.1">
    <property type="nucleotide sequence ID" value="NZ_CBCSET010000001.1"/>
</dbReference>
<proteinExistence type="predicted"/>
<keyword evidence="2" id="KW-0472">Membrane</keyword>
<dbReference type="AlphaFoldDB" id="A0A1G6WIC8"/>
<evidence type="ECO:0000313" key="6">
    <source>
        <dbReference type="Proteomes" id="UP001278050"/>
    </source>
</evidence>
<keyword evidence="2" id="KW-0812">Transmembrane</keyword>
<feature type="transmembrane region" description="Helical" evidence="2">
    <location>
        <begin position="40"/>
        <end position="67"/>
    </location>
</feature>
<organism evidence="4 5">
    <name type="scientific">Ectopseudomonas alcaliphila</name>
    <dbReference type="NCBI Taxonomy" id="101564"/>
    <lineage>
        <taxon>Bacteria</taxon>
        <taxon>Pseudomonadati</taxon>
        <taxon>Pseudomonadota</taxon>
        <taxon>Gammaproteobacteria</taxon>
        <taxon>Pseudomonadales</taxon>
        <taxon>Pseudomonadaceae</taxon>
        <taxon>Ectopseudomonas</taxon>
    </lineage>
</organism>
<feature type="region of interest" description="Disordered" evidence="1">
    <location>
        <begin position="1"/>
        <end position="30"/>
    </location>
</feature>
<evidence type="ECO:0000256" key="2">
    <source>
        <dbReference type="SAM" id="Phobius"/>
    </source>
</evidence>